<organism evidence="1 2">
    <name type="scientific">Bauhinia variegata</name>
    <name type="common">Purple orchid tree</name>
    <name type="synonym">Phanera variegata</name>
    <dbReference type="NCBI Taxonomy" id="167791"/>
    <lineage>
        <taxon>Eukaryota</taxon>
        <taxon>Viridiplantae</taxon>
        <taxon>Streptophyta</taxon>
        <taxon>Embryophyta</taxon>
        <taxon>Tracheophyta</taxon>
        <taxon>Spermatophyta</taxon>
        <taxon>Magnoliopsida</taxon>
        <taxon>eudicotyledons</taxon>
        <taxon>Gunneridae</taxon>
        <taxon>Pentapetalae</taxon>
        <taxon>rosids</taxon>
        <taxon>fabids</taxon>
        <taxon>Fabales</taxon>
        <taxon>Fabaceae</taxon>
        <taxon>Cercidoideae</taxon>
        <taxon>Cercideae</taxon>
        <taxon>Bauhiniinae</taxon>
        <taxon>Bauhinia</taxon>
    </lineage>
</organism>
<proteinExistence type="predicted"/>
<gene>
    <name evidence="1" type="ORF">L6164_000454</name>
</gene>
<name>A0ACB9Q8T0_BAUVA</name>
<evidence type="ECO:0000313" key="1">
    <source>
        <dbReference type="EMBL" id="KAI4356432.1"/>
    </source>
</evidence>
<evidence type="ECO:0000313" key="2">
    <source>
        <dbReference type="Proteomes" id="UP000828941"/>
    </source>
</evidence>
<dbReference type="EMBL" id="CM039426">
    <property type="protein sequence ID" value="KAI4356432.1"/>
    <property type="molecule type" value="Genomic_DNA"/>
</dbReference>
<accession>A0ACB9Q8T0</accession>
<keyword evidence="2" id="KW-1185">Reference proteome</keyword>
<dbReference type="Proteomes" id="UP000828941">
    <property type="component" value="Chromosome 1"/>
</dbReference>
<reference evidence="1 2" key="1">
    <citation type="journal article" date="2022" name="DNA Res.">
        <title>Chromosomal-level genome assembly of the orchid tree Bauhinia variegata (Leguminosae; Cercidoideae) supports the allotetraploid origin hypothesis of Bauhinia.</title>
        <authorList>
            <person name="Zhong Y."/>
            <person name="Chen Y."/>
            <person name="Zheng D."/>
            <person name="Pang J."/>
            <person name="Liu Y."/>
            <person name="Luo S."/>
            <person name="Meng S."/>
            <person name="Qian L."/>
            <person name="Wei D."/>
            <person name="Dai S."/>
            <person name="Zhou R."/>
        </authorList>
    </citation>
    <scope>NUCLEOTIDE SEQUENCE [LARGE SCALE GENOMIC DNA]</scope>
    <source>
        <strain evidence="1">BV-YZ2020</strain>
    </source>
</reference>
<protein>
    <submittedName>
        <fullName evidence="1">Uncharacterized protein</fullName>
    </submittedName>
</protein>
<sequence>MCPVPTSPPSSPDTQEPSSNVTVSSPASSGMNVRRKPAIDFISDKRRVSTNQCSIAIHKFLHPFLSLVSEQWEPTRLRLYHGEPSSHPLQSLTTLENSKLSLIDGMIPFCFVPIVLFYSASDVESFDTDFTLISAKLKKSLSDTLTLYYPFGGRGKGKALVECNDEGVPYS</sequence>
<comment type="caution">
    <text evidence="1">The sequence shown here is derived from an EMBL/GenBank/DDBJ whole genome shotgun (WGS) entry which is preliminary data.</text>
</comment>